<dbReference type="InterPro" id="IPR049900">
    <property type="entry name" value="PKS_mFAS_DH"/>
</dbReference>
<keyword evidence="3" id="KW-0808">Transferase</keyword>
<evidence type="ECO:0000256" key="2">
    <source>
        <dbReference type="ARBA" id="ARBA00022553"/>
    </source>
</evidence>
<dbReference type="Pfam" id="PF00109">
    <property type="entry name" value="ketoacyl-synt"/>
    <property type="match status" value="1"/>
</dbReference>
<dbReference type="InterPro" id="IPR014030">
    <property type="entry name" value="Ketoacyl_synth_N"/>
</dbReference>
<dbReference type="eggNOG" id="KOG1202">
    <property type="taxonomic scope" value="Eukaryota"/>
</dbReference>
<evidence type="ECO:0000256" key="5">
    <source>
        <dbReference type="ARBA" id="ARBA00023268"/>
    </source>
</evidence>
<evidence type="ECO:0000259" key="8">
    <source>
        <dbReference type="PROSITE" id="PS50075"/>
    </source>
</evidence>
<dbReference type="InterPro" id="IPR042099">
    <property type="entry name" value="ANL_N_sf"/>
</dbReference>
<dbReference type="SUPFAM" id="SSF55048">
    <property type="entry name" value="Probable ACP-binding domain of malonyl-CoA ACP transacylase"/>
    <property type="match status" value="1"/>
</dbReference>
<dbReference type="Pfam" id="PF22953">
    <property type="entry name" value="SpnB_Rossmann"/>
    <property type="match status" value="1"/>
</dbReference>
<dbReference type="PROSITE" id="PS52019">
    <property type="entry name" value="PKS_MFAS_DH"/>
    <property type="match status" value="1"/>
</dbReference>
<dbReference type="InterPro" id="IPR000873">
    <property type="entry name" value="AMP-dep_synth/lig_dom"/>
</dbReference>
<dbReference type="SUPFAM" id="SSF53474">
    <property type="entry name" value="alpha/beta-Hydrolases"/>
    <property type="match status" value="1"/>
</dbReference>
<dbReference type="HOGENOM" id="CLU_000022_35_0_1"/>
<dbReference type="InterPro" id="IPR036736">
    <property type="entry name" value="ACP-like_sf"/>
</dbReference>
<dbReference type="GO" id="GO:0016491">
    <property type="term" value="F:oxidoreductase activity"/>
    <property type="evidence" value="ECO:0007669"/>
    <property type="project" value="UniProtKB-KW"/>
</dbReference>
<dbReference type="STRING" id="1229662.W3WGK8"/>
<dbReference type="InterPro" id="IPR016036">
    <property type="entry name" value="Malonyl_transacylase_ACP-bd"/>
</dbReference>
<dbReference type="PROSITE" id="PS52004">
    <property type="entry name" value="KS3_2"/>
    <property type="match status" value="1"/>
</dbReference>
<dbReference type="GO" id="GO:0044550">
    <property type="term" value="P:secondary metabolite biosynthetic process"/>
    <property type="evidence" value="ECO:0007669"/>
    <property type="project" value="UniProtKB-ARBA"/>
</dbReference>
<dbReference type="Gene3D" id="1.10.1200.10">
    <property type="entry name" value="ACP-like"/>
    <property type="match status" value="2"/>
</dbReference>
<dbReference type="CDD" id="cd08956">
    <property type="entry name" value="KR_3_FAS_SDR_x"/>
    <property type="match status" value="1"/>
</dbReference>
<evidence type="ECO:0000313" key="11">
    <source>
        <dbReference type="EMBL" id="ETS72939.1"/>
    </source>
</evidence>
<keyword evidence="4" id="KW-0560">Oxidoreductase</keyword>
<dbReference type="InterPro" id="IPR049552">
    <property type="entry name" value="PKS_DH_N"/>
</dbReference>
<dbReference type="Gene3D" id="3.40.47.10">
    <property type="match status" value="1"/>
</dbReference>
<dbReference type="Proteomes" id="UP000030651">
    <property type="component" value="Unassembled WGS sequence"/>
</dbReference>
<dbReference type="InterPro" id="IPR016035">
    <property type="entry name" value="Acyl_Trfase/lysoPLipase"/>
</dbReference>
<evidence type="ECO:0000259" key="10">
    <source>
        <dbReference type="PROSITE" id="PS52019"/>
    </source>
</evidence>
<dbReference type="PROSITE" id="PS50075">
    <property type="entry name" value="CARRIER"/>
    <property type="match status" value="1"/>
</dbReference>
<dbReference type="InterPro" id="IPR020841">
    <property type="entry name" value="PKS_Beta-ketoAc_synthase_dom"/>
</dbReference>
<dbReference type="Pfam" id="PF00501">
    <property type="entry name" value="AMP-binding"/>
    <property type="match status" value="1"/>
</dbReference>
<dbReference type="Pfam" id="PF00975">
    <property type="entry name" value="Thioesterase"/>
    <property type="match status" value="1"/>
</dbReference>
<dbReference type="InParanoid" id="W3WGK8"/>
<dbReference type="InterPro" id="IPR009081">
    <property type="entry name" value="PP-bd_ACP"/>
</dbReference>
<dbReference type="PANTHER" id="PTHR43775:SF51">
    <property type="entry name" value="INACTIVE PHENOLPHTHIOCEROL SYNTHESIS POLYKETIDE SYNTHASE TYPE I PKS1-RELATED"/>
    <property type="match status" value="1"/>
</dbReference>
<organism evidence="11 12">
    <name type="scientific">Pestalotiopsis fici (strain W106-1 / CGMCC3.15140)</name>
    <dbReference type="NCBI Taxonomy" id="1229662"/>
    <lineage>
        <taxon>Eukaryota</taxon>
        <taxon>Fungi</taxon>
        <taxon>Dikarya</taxon>
        <taxon>Ascomycota</taxon>
        <taxon>Pezizomycotina</taxon>
        <taxon>Sordariomycetes</taxon>
        <taxon>Xylariomycetidae</taxon>
        <taxon>Amphisphaeriales</taxon>
        <taxon>Sporocadaceae</taxon>
        <taxon>Pestalotiopsis</taxon>
    </lineage>
</organism>
<dbReference type="KEGG" id="pfy:PFICI_15331"/>
<dbReference type="InterPro" id="IPR029058">
    <property type="entry name" value="AB_hydrolase_fold"/>
</dbReference>
<dbReference type="Pfam" id="PF16197">
    <property type="entry name" value="KAsynt_C_assoc"/>
    <property type="match status" value="1"/>
</dbReference>
<keyword evidence="5" id="KW-0511">Multifunctional enzyme</keyword>
<dbReference type="InterPro" id="IPR013968">
    <property type="entry name" value="PKS_KR"/>
</dbReference>
<proteinExistence type="predicted"/>
<feature type="active site" description="Proton donor; for dehydratase activity" evidence="6">
    <location>
        <position position="1783"/>
    </location>
</feature>
<dbReference type="InterPro" id="IPR020802">
    <property type="entry name" value="TesA-like"/>
</dbReference>
<sequence length="2745" mass="295573">MSESKLLPQILIHHATEHCERVAFSGPGWAITYGELEERTRRIAAHLVNAGIGRGHFVAILLGRCVQAIESVLGITRACAVGVPLDPRSPTPELAKLLTHCDAKVVITDSRHFATVSNAVGAGTLIVLTNDVPNVYAMAGGSPVVKYRDWIEDDKCSTLGMSIDGLGEEEAAFLHYTSGTTDLPKGVLSNQKSRLWSANSLISALDLTPEDQIYCPLPLFHILGYLVCLITTVVVGASVYIPDAGQTPLDGLKDMQARETTIIVGATTTFHGLIDAVKAANTVPFPSLPKLRACISGGSPLPAPMKAQVEELLGATLLNNYGCTEAGFIATSKLTQTYHHNSSMALLPHHEIRLVDTNGNQVKQGEQGEIWIRGPGLMIGYHKDVETGFGADGWYPTGDVAVISSSASGTDLTLVGRRKELIIRGGENIHPRELEDILLRQPGVVDVVVAGMPHKLLGEVPVAFIVRSAADIDLSDLLSACRKVLPDYKVPTAFYEIDQVPRTVIGKPKRSAVTSYTNRPLAVRYKLQSKDSVESLVIAETIAACSMNVGERESNVKWLHQHFNQPFSFLGLNSMAGVVLRDRLASLTGIDSLPNTLVFDYFTPAALSEYLYSRVLQRESTLPKSPSATPSNGGAEPIAIISMACRYPGGVSSPEDLWQLVLDEVDATTEFPSDRGWDLEALYNTNPDMPNTSITKRGGFLPDFAHFDAGLFGMAPREALATDPQQRLLLETTWELAERGNIPPLSLQGSQTGVFIGTLYENYDENGIGNDALEAHITIGSSSSVLSGRVSYCFGLHGPSVAISTGCSSSMVAIHQAAQALRNGECDLAVAGGVTTMANPRPFTTFSRRRGLSLDGRCRAYSSEAAGTGWSEGVGLVLLERYSEAKRHGRQILGLIRGSAVNSDGKSNGLTAPNGAAQQMCINSALTQAGLSPDSIDVLEGHGTATPLGDPIEIQAVISSYGNGYGNDKVNMTHRSSPLLLGSIKSNIGHTQAAAAVAGVIKMVQAIHHGVAPASLHIREPSQHINWEGCGVELLSTARQWPSVGRARRAAVSSFGIGGTNSHIILEQPEPAELKVANSRNTSAAFPWLISGASEAALRAQARSLLEAWCQTDNSRHNQDPANVAFTLATARSALKHRATITYSSDQNLFENDIETRLDILARGERHPEVVTAETNTGDKPRLACLFSGQGSRMPCLDDIEGLCTTFPIFGKTFKEACDEIDQHLECPIVHAMSDSSGRLQDRVDFAQATLFVFEVAMFRLLESLNILPNFVVGHSLGEIVAAHVSGDLSLRNAATIVAARAKLMATLPPEGAMASISATEEEVAKELSQLENTVASIAAINSRNSVVVSGTLAAVNDIRDRFTGLGRRATQLRNIKHGFHSPMMNGMLSNLEAELMASMESEKLMTGEKLTTIPLISTVTGKRAHAAELGSAKHWVRHVSAPVRFADAVNELESNENISIFVEIGPSAVLSPHVTGSVSTHSTVDKLLATLGQLWARGIPIDWKAAFDGNGAHLVNLPVYAFQRQKYWLPYTPLLPATSVGSFTAQAQAQRPIVHSPVLEHGMLQSATSIPGTSKIICSGYLSTARQPWLRDHTIDGQLLVPATAFTELAMRAAQECSEYSTPARMILDEVTVVAPLEFSLDKEAQKEESEELHIQILIGESQPGDENGDIRRTIDIYSRPNGVATQHEWTQHATGAFTLISEANPSHDELVAGTVPTDTEPEVDVRKAYAVLNDGGVRYGPSFQGVRAIWRLGEKDVLAQICSPLSEGQKSTFALHPAVFDAALHASSLASPEKVANGDVLLPFSLRGVQNLAAAESTGPILAHISHISEDRFSLILTNEATGVVVTKVAEVRLRARRPAESRGALYHLQWIEPESQSVKATTLDRIVRIQSSHNLESTAVVPAVHEAIAAVIKVVHEWRTQMANTVDGYRLVFVTERAISMGNNSNIDLVAAAVWGFIRSAQAEFGMNRIVLVDLDGSDESEMALSIASRDEEVFVLHHGRIMVPRLSRLATSPAEARQTTTLDVSGTVLITGGTNGLGALLSRDIVHNHGAKSLLLISRSGIAAPGARDLYEELRAANAAVRIEACDVNDRAHLATLIESRDLYPPITAIVHCAGVVDDALLGSQTTELASRVLRPKVDGAWNLHELSPDTVRSFILFSSFSSVFGNVGQAAYTAGNAFLDALAHFRLGRGLPALSLAWGPWENETGMAAESRLPAKAIASRLANAQPLTDRQGLDLFHESLRAHSKALPQPVLLPLLLRGALPIAMSSDVAFKTKKSHVKGRSRERTTFLRNLHAANSPQDRFNTLLGLLRDEIAAVLGYQSQSMLPDKRLDDLGFDSFTSVLLTNRLRTLTGLNSLSVTLALDYDTPQALARYLEPLIETELRLAVDLDLSDSAVDGMTAAAEEHQNETKSNTTPTPTTLALDDPAVVKPEIFGSLASIHRRLCLLEQYIAAAALLDAAALAVPTFPEVGSIMSSYATVPQCLTNSPSSFKTSDTPVVFIPAFTPTIRVGGASLSMYSHLASAMKGKREVFELPHPQGPYVPQDLDTLAELHVSTIRMHFSDRPGIIIGGYSAGGVVAYVVASKLAKVDGQQPRLAGFAMIDTYLNVTGSENDPDWLIALPANVFTARLGGLRSGNFTGTSGGSFVEDLDLELAKVGGYTRTLRGWNVELNPLPDTLSTLFVRARDRSDKMPMDEWSAKWPRANFTVDVNGSHLNLLEKSYAPAIAVEIEHWIGEHLRL</sequence>
<dbReference type="SUPFAM" id="SSF56801">
    <property type="entry name" value="Acetyl-CoA synthetase-like"/>
    <property type="match status" value="1"/>
</dbReference>
<dbReference type="InterPro" id="IPR018201">
    <property type="entry name" value="Ketoacyl_synth_AS"/>
</dbReference>
<dbReference type="SUPFAM" id="SSF52151">
    <property type="entry name" value="FabD/lysophospholipase-like"/>
    <property type="match status" value="1"/>
</dbReference>
<evidence type="ECO:0000256" key="7">
    <source>
        <dbReference type="SAM" id="MobiDB-lite"/>
    </source>
</evidence>
<dbReference type="InterPro" id="IPR014031">
    <property type="entry name" value="Ketoacyl_synth_C"/>
</dbReference>
<evidence type="ECO:0000256" key="3">
    <source>
        <dbReference type="ARBA" id="ARBA00022679"/>
    </source>
</evidence>
<keyword evidence="1" id="KW-0596">Phosphopantetheine</keyword>
<dbReference type="Gene3D" id="3.30.300.30">
    <property type="match status" value="1"/>
</dbReference>
<feature type="domain" description="Ketosynthase family 3 (KS3)" evidence="9">
    <location>
        <begin position="635"/>
        <end position="1068"/>
    </location>
</feature>
<dbReference type="Pfam" id="PF08659">
    <property type="entry name" value="KR"/>
    <property type="match status" value="1"/>
</dbReference>
<feature type="domain" description="Carrier" evidence="8">
    <location>
        <begin position="2306"/>
        <end position="2384"/>
    </location>
</feature>
<name>W3WGK8_PESFW</name>
<dbReference type="SMART" id="SM00822">
    <property type="entry name" value="PKS_KR"/>
    <property type="match status" value="1"/>
</dbReference>
<feature type="region of interest" description="N-terminal hotdog fold" evidence="6">
    <location>
        <begin position="1562"/>
        <end position="1706"/>
    </location>
</feature>
<dbReference type="SMART" id="SM00825">
    <property type="entry name" value="PKS_KS"/>
    <property type="match status" value="1"/>
</dbReference>
<dbReference type="Gene3D" id="3.10.129.110">
    <property type="entry name" value="Polyketide synthase dehydratase"/>
    <property type="match status" value="1"/>
</dbReference>
<dbReference type="InterPro" id="IPR045851">
    <property type="entry name" value="AMP-bd_C_sf"/>
</dbReference>
<dbReference type="Gene3D" id="3.40.50.720">
    <property type="entry name" value="NAD(P)-binding Rossmann-like Domain"/>
    <property type="match status" value="1"/>
</dbReference>
<dbReference type="Pfam" id="PF14765">
    <property type="entry name" value="PS-DH"/>
    <property type="match status" value="1"/>
</dbReference>
<dbReference type="FunFam" id="3.40.47.10:FF:000019">
    <property type="entry name" value="Polyketide synthase type I"/>
    <property type="match status" value="1"/>
</dbReference>
<dbReference type="InterPro" id="IPR001031">
    <property type="entry name" value="Thioesterase"/>
</dbReference>
<feature type="active site" description="Proton acceptor; for dehydratase activity" evidence="6">
    <location>
        <position position="1594"/>
    </location>
</feature>
<dbReference type="InterPro" id="IPR049551">
    <property type="entry name" value="PKS_DH_C"/>
</dbReference>
<dbReference type="SUPFAM" id="SSF53901">
    <property type="entry name" value="Thiolase-like"/>
    <property type="match status" value="1"/>
</dbReference>
<dbReference type="SMART" id="SM00823">
    <property type="entry name" value="PKS_PP"/>
    <property type="match status" value="2"/>
</dbReference>
<dbReference type="Pfam" id="PF21089">
    <property type="entry name" value="PKS_DH_N"/>
    <property type="match status" value="1"/>
</dbReference>
<feature type="domain" description="PKS/mFAS DH" evidence="10">
    <location>
        <begin position="1562"/>
        <end position="1865"/>
    </location>
</feature>
<dbReference type="InterPro" id="IPR020807">
    <property type="entry name" value="PKS_DH"/>
</dbReference>
<keyword evidence="2" id="KW-0597">Phosphoprotein</keyword>
<keyword evidence="12" id="KW-1185">Reference proteome</keyword>
<evidence type="ECO:0000256" key="1">
    <source>
        <dbReference type="ARBA" id="ARBA00022450"/>
    </source>
</evidence>
<dbReference type="InterPro" id="IPR055123">
    <property type="entry name" value="SpnB-like_Rossmann"/>
</dbReference>
<evidence type="ECO:0000313" key="12">
    <source>
        <dbReference type="Proteomes" id="UP000030651"/>
    </source>
</evidence>
<dbReference type="EMBL" id="KI912125">
    <property type="protein sequence ID" value="ETS72939.1"/>
    <property type="molecule type" value="Genomic_DNA"/>
</dbReference>
<dbReference type="RefSeq" id="XP_007842103.1">
    <property type="nucleotide sequence ID" value="XM_007843912.1"/>
</dbReference>
<dbReference type="SUPFAM" id="SSF47336">
    <property type="entry name" value="ACP-like"/>
    <property type="match status" value="1"/>
</dbReference>
<dbReference type="SMART" id="SM00827">
    <property type="entry name" value="PKS_AT"/>
    <property type="match status" value="1"/>
</dbReference>
<dbReference type="InterPro" id="IPR020806">
    <property type="entry name" value="PKS_PP-bd"/>
</dbReference>
<dbReference type="Gene3D" id="3.30.70.3290">
    <property type="match status" value="1"/>
</dbReference>
<feature type="region of interest" description="C-terminal hotdog fold" evidence="6">
    <location>
        <begin position="1722"/>
        <end position="1865"/>
    </location>
</feature>
<dbReference type="InterPro" id="IPR014043">
    <property type="entry name" value="Acyl_transferase_dom"/>
</dbReference>
<feature type="region of interest" description="Disordered" evidence="7">
    <location>
        <begin position="2406"/>
        <end position="2427"/>
    </location>
</feature>
<dbReference type="SMART" id="SM00826">
    <property type="entry name" value="PKS_DH"/>
    <property type="match status" value="1"/>
</dbReference>
<dbReference type="eggNOG" id="KOG1176">
    <property type="taxonomic scope" value="Eukaryota"/>
</dbReference>
<dbReference type="PROSITE" id="PS00606">
    <property type="entry name" value="KS3_1"/>
    <property type="match status" value="1"/>
</dbReference>
<dbReference type="InterPro" id="IPR025110">
    <property type="entry name" value="AMP-bd_C"/>
</dbReference>
<dbReference type="GO" id="GO:0006633">
    <property type="term" value="P:fatty acid biosynthetic process"/>
    <property type="evidence" value="ECO:0007669"/>
    <property type="project" value="InterPro"/>
</dbReference>
<dbReference type="OrthoDB" id="5334845at2759"/>
<dbReference type="CDD" id="cd00833">
    <property type="entry name" value="PKS"/>
    <property type="match status" value="1"/>
</dbReference>
<dbReference type="InterPro" id="IPR042104">
    <property type="entry name" value="PKS_dehydratase_sf"/>
</dbReference>
<dbReference type="Pfam" id="PF00698">
    <property type="entry name" value="Acyl_transf_1"/>
    <property type="match status" value="1"/>
</dbReference>
<dbReference type="InterPro" id="IPR032821">
    <property type="entry name" value="PKS_assoc"/>
</dbReference>
<dbReference type="InterPro" id="IPR016039">
    <property type="entry name" value="Thiolase-like"/>
</dbReference>
<dbReference type="GO" id="GO:0004312">
    <property type="term" value="F:fatty acid synthase activity"/>
    <property type="evidence" value="ECO:0007669"/>
    <property type="project" value="TreeGrafter"/>
</dbReference>
<gene>
    <name evidence="11" type="ORF">PFICI_15331</name>
</gene>
<dbReference type="GO" id="GO:0004315">
    <property type="term" value="F:3-oxoacyl-[acyl-carrier-protein] synthase activity"/>
    <property type="evidence" value="ECO:0007669"/>
    <property type="project" value="InterPro"/>
</dbReference>
<dbReference type="InterPro" id="IPR036291">
    <property type="entry name" value="NAD(P)-bd_dom_sf"/>
</dbReference>
<dbReference type="Pfam" id="PF13193">
    <property type="entry name" value="AMP-binding_C"/>
    <property type="match status" value="1"/>
</dbReference>
<evidence type="ECO:0000256" key="4">
    <source>
        <dbReference type="ARBA" id="ARBA00023002"/>
    </source>
</evidence>
<dbReference type="SUPFAM" id="SSF51735">
    <property type="entry name" value="NAD(P)-binding Rossmann-fold domains"/>
    <property type="match status" value="2"/>
</dbReference>
<dbReference type="PANTHER" id="PTHR43775">
    <property type="entry name" value="FATTY ACID SYNTHASE"/>
    <property type="match status" value="1"/>
</dbReference>
<dbReference type="InterPro" id="IPR057326">
    <property type="entry name" value="KR_dom"/>
</dbReference>
<dbReference type="GeneID" id="19280344"/>
<dbReference type="Pfam" id="PF00550">
    <property type="entry name" value="PP-binding"/>
    <property type="match status" value="1"/>
</dbReference>
<dbReference type="GO" id="GO:0031177">
    <property type="term" value="F:phosphopantetheine binding"/>
    <property type="evidence" value="ECO:0007669"/>
    <property type="project" value="InterPro"/>
</dbReference>
<dbReference type="Gene3D" id="3.40.50.1820">
    <property type="entry name" value="alpha/beta hydrolase"/>
    <property type="match status" value="1"/>
</dbReference>
<dbReference type="Pfam" id="PF02801">
    <property type="entry name" value="Ketoacyl-synt_C"/>
    <property type="match status" value="1"/>
</dbReference>
<dbReference type="InterPro" id="IPR001227">
    <property type="entry name" value="Ac_transferase_dom_sf"/>
</dbReference>
<dbReference type="SMART" id="SM00824">
    <property type="entry name" value="PKS_TE"/>
    <property type="match status" value="1"/>
</dbReference>
<protein>
    <submittedName>
        <fullName evidence="11">Uncharacterized protein</fullName>
    </submittedName>
</protein>
<dbReference type="Gene3D" id="3.40.366.10">
    <property type="entry name" value="Malonyl-Coenzyme A Acyl Carrier Protein, domain 2"/>
    <property type="match status" value="1"/>
</dbReference>
<reference evidence="12" key="1">
    <citation type="journal article" date="2015" name="BMC Genomics">
        <title>Genomic and transcriptomic analysis of the endophytic fungus Pestalotiopsis fici reveals its lifestyle and high potential for synthesis of natural products.</title>
        <authorList>
            <person name="Wang X."/>
            <person name="Zhang X."/>
            <person name="Liu L."/>
            <person name="Xiang M."/>
            <person name="Wang W."/>
            <person name="Sun X."/>
            <person name="Che Y."/>
            <person name="Guo L."/>
            <person name="Liu G."/>
            <person name="Guo L."/>
            <person name="Wang C."/>
            <person name="Yin W.B."/>
            <person name="Stadler M."/>
            <person name="Zhang X."/>
            <person name="Liu X."/>
        </authorList>
    </citation>
    <scope>NUCLEOTIDE SEQUENCE [LARGE SCALE GENOMIC DNA]</scope>
    <source>
        <strain evidence="12">W106-1 / CGMCC3.15140</strain>
    </source>
</reference>
<dbReference type="InterPro" id="IPR050091">
    <property type="entry name" value="PKS_NRPS_Biosynth_Enz"/>
</dbReference>
<dbReference type="Gene3D" id="3.40.50.12780">
    <property type="entry name" value="N-terminal domain of ligase-like"/>
    <property type="match status" value="1"/>
</dbReference>
<evidence type="ECO:0000256" key="6">
    <source>
        <dbReference type="PROSITE-ProRule" id="PRU01363"/>
    </source>
</evidence>
<evidence type="ECO:0000259" key="9">
    <source>
        <dbReference type="PROSITE" id="PS52004"/>
    </source>
</evidence>
<accession>W3WGK8</accession>